<evidence type="ECO:0000313" key="1">
    <source>
        <dbReference type="EMBL" id="MCU4753277.1"/>
    </source>
</evidence>
<gene>
    <name evidence="1" type="ORF">OB919_15045</name>
</gene>
<dbReference type="InterPro" id="IPR029069">
    <property type="entry name" value="HotDog_dom_sf"/>
</dbReference>
<keyword evidence="2" id="KW-1185">Reference proteome</keyword>
<organism evidence="1 2">
    <name type="scientific">Natronosalvus hydrolyticus</name>
    <dbReference type="NCBI Taxonomy" id="2979988"/>
    <lineage>
        <taxon>Archaea</taxon>
        <taxon>Methanobacteriati</taxon>
        <taxon>Methanobacteriota</taxon>
        <taxon>Stenosarchaea group</taxon>
        <taxon>Halobacteria</taxon>
        <taxon>Halobacteriales</taxon>
        <taxon>Natrialbaceae</taxon>
        <taxon>Natronosalvus</taxon>
    </lineage>
</organism>
<evidence type="ECO:0000313" key="2">
    <source>
        <dbReference type="Proteomes" id="UP001321047"/>
    </source>
</evidence>
<dbReference type="AlphaFoldDB" id="A0AAP2Z9V6"/>
<dbReference type="Gene3D" id="3.10.129.10">
    <property type="entry name" value="Hotdog Thioesterase"/>
    <property type="match status" value="1"/>
</dbReference>
<dbReference type="RefSeq" id="WP_342809598.1">
    <property type="nucleotide sequence ID" value="NZ_JAOPJZ010000015.1"/>
</dbReference>
<dbReference type="Proteomes" id="UP001321047">
    <property type="component" value="Unassembled WGS sequence"/>
</dbReference>
<comment type="caution">
    <text evidence="1">The sequence shown here is derived from an EMBL/GenBank/DDBJ whole genome shotgun (WGS) entry which is preliminary data.</text>
</comment>
<dbReference type="SUPFAM" id="SSF54637">
    <property type="entry name" value="Thioesterase/thiol ester dehydrase-isomerase"/>
    <property type="match status" value="1"/>
</dbReference>
<dbReference type="Pfam" id="PF14539">
    <property type="entry name" value="DUF4442"/>
    <property type="match status" value="1"/>
</dbReference>
<proteinExistence type="predicted"/>
<protein>
    <submittedName>
        <fullName evidence="1">DUF4442 domain-containing protein</fullName>
    </submittedName>
</protein>
<name>A0AAP2Z9V6_9EURY</name>
<accession>A0AAP2Z9V6</accession>
<dbReference type="InterPro" id="IPR027961">
    <property type="entry name" value="DUF4442"/>
</dbReference>
<sequence>MSESIRTKLARYRFNLFPAYRLAGGRVLYIASDWQEIRVAIPHSWRTKNIFGTTFGGSLYAAIDPIYAVMLTQALGNDYVVWDRAASIEFLKPGSETLYARFRIPDAELETIERELEDQSSITRTYTVDIVSADGVRHATAEKTVYIGTDESKRA</sequence>
<reference evidence="1 2" key="1">
    <citation type="submission" date="2022-09" db="EMBL/GenBank/DDBJ databases">
        <title>Enrichment on poylsaccharides allowed isolation of novel metabolic and taxonomic groups of Haloarchaea.</title>
        <authorList>
            <person name="Sorokin D.Y."/>
            <person name="Elcheninov A.G."/>
            <person name="Khizhniak T.V."/>
            <person name="Kolganova T.V."/>
            <person name="Kublanov I.V."/>
        </authorList>
    </citation>
    <scope>NUCLEOTIDE SEQUENCE [LARGE SCALE GENOMIC DNA]</scope>
    <source>
        <strain evidence="1 2">AArc-curdl1</strain>
    </source>
</reference>
<dbReference type="EMBL" id="JAOPJZ010000015">
    <property type="protein sequence ID" value="MCU4753277.1"/>
    <property type="molecule type" value="Genomic_DNA"/>
</dbReference>